<proteinExistence type="predicted"/>
<organism evidence="1 2">
    <name type="scientific">Treponema brennaborense (strain DSM 12168 / CIP 105900 / DD5/3)</name>
    <dbReference type="NCBI Taxonomy" id="906968"/>
    <lineage>
        <taxon>Bacteria</taxon>
        <taxon>Pseudomonadati</taxon>
        <taxon>Spirochaetota</taxon>
        <taxon>Spirochaetia</taxon>
        <taxon>Spirochaetales</taxon>
        <taxon>Treponemataceae</taxon>
        <taxon>Treponema</taxon>
    </lineage>
</organism>
<evidence type="ECO:0000313" key="1">
    <source>
        <dbReference type="EMBL" id="AEE17516.1"/>
    </source>
</evidence>
<dbReference type="STRING" id="906968.Trebr_2101"/>
<dbReference type="KEGG" id="tbe:Trebr_2101"/>
<keyword evidence="2" id="KW-1185">Reference proteome</keyword>
<dbReference type="eggNOG" id="ENOG502ZISW">
    <property type="taxonomic scope" value="Bacteria"/>
</dbReference>
<dbReference type="HOGENOM" id="CLU_154673_0_0_12"/>
<gene>
    <name evidence="1" type="ordered locus">Trebr_2101</name>
</gene>
<accession>F4LK54</accession>
<sequence>MISNIGAFNAYSYNAILGNTGSSKLQIPVQPGLVVYSQLEHISGVAAKQNQSGVNITKIQILNTLIDQLVSLKKKPDQGAKPDTLTGDQVDTLIKNYQNQIQTAIKTAEANPFAPAGVSVQPGALFSLSV</sequence>
<dbReference type="EMBL" id="CP002696">
    <property type="protein sequence ID" value="AEE17516.1"/>
    <property type="molecule type" value="Genomic_DNA"/>
</dbReference>
<dbReference type="RefSeq" id="WP_013759219.1">
    <property type="nucleotide sequence ID" value="NC_015500.1"/>
</dbReference>
<protein>
    <submittedName>
        <fullName evidence="1">Uncharacterized protein</fullName>
    </submittedName>
</protein>
<name>F4LK54_TREBD</name>
<dbReference type="OrthoDB" id="369831at2"/>
<dbReference type="Proteomes" id="UP000006546">
    <property type="component" value="Chromosome"/>
</dbReference>
<evidence type="ECO:0000313" key="2">
    <source>
        <dbReference type="Proteomes" id="UP000006546"/>
    </source>
</evidence>
<dbReference type="AlphaFoldDB" id="F4LK54"/>
<reference evidence="2" key="1">
    <citation type="submission" date="2011-04" db="EMBL/GenBank/DDBJ databases">
        <title>The complete genome of Treponema brennaborense DSM 12168.</title>
        <authorList>
            <person name="Lucas S."/>
            <person name="Han J."/>
            <person name="Lapidus A."/>
            <person name="Bruce D."/>
            <person name="Goodwin L."/>
            <person name="Pitluck S."/>
            <person name="Peters L."/>
            <person name="Kyrpides N."/>
            <person name="Mavromatis K."/>
            <person name="Ivanova N."/>
            <person name="Mikhailova N."/>
            <person name="Pagani I."/>
            <person name="Teshima H."/>
            <person name="Detter J.C."/>
            <person name="Tapia R."/>
            <person name="Han C."/>
            <person name="Land M."/>
            <person name="Hauser L."/>
            <person name="Markowitz V."/>
            <person name="Cheng J.-F."/>
            <person name="Hugenholtz P."/>
            <person name="Woyke T."/>
            <person name="Wu D."/>
            <person name="Gronow S."/>
            <person name="Wellnitz S."/>
            <person name="Brambilla E."/>
            <person name="Klenk H.-P."/>
            <person name="Eisen J.A."/>
        </authorList>
    </citation>
    <scope>NUCLEOTIDE SEQUENCE [LARGE SCALE GENOMIC DNA]</scope>
    <source>
        <strain evidence="2">DSM 12168 / CIP 105900 / DD5/3</strain>
    </source>
</reference>